<dbReference type="Gene3D" id="3.90.1200.10">
    <property type="match status" value="1"/>
</dbReference>
<organism evidence="2 3">
    <name type="scientific">Acrocarpospora pleiomorpha</name>
    <dbReference type="NCBI Taxonomy" id="90975"/>
    <lineage>
        <taxon>Bacteria</taxon>
        <taxon>Bacillati</taxon>
        <taxon>Actinomycetota</taxon>
        <taxon>Actinomycetes</taxon>
        <taxon>Streptosporangiales</taxon>
        <taxon>Streptosporangiaceae</taxon>
        <taxon>Acrocarpospora</taxon>
    </lineage>
</organism>
<dbReference type="RefSeq" id="WP_155348891.1">
    <property type="nucleotide sequence ID" value="NZ_BAAAHM010000024.1"/>
</dbReference>
<dbReference type="InterPro" id="IPR051678">
    <property type="entry name" value="AGP_Transferase"/>
</dbReference>
<dbReference type="AlphaFoldDB" id="A0A5M3XXA8"/>
<gene>
    <name evidence="2" type="ORF">Aple_069420</name>
</gene>
<dbReference type="Pfam" id="PF01636">
    <property type="entry name" value="APH"/>
    <property type="match status" value="1"/>
</dbReference>
<reference evidence="2 3" key="1">
    <citation type="submission" date="2019-10" db="EMBL/GenBank/DDBJ databases">
        <title>Whole genome shotgun sequence of Acrocarpospora pleiomorpha NBRC 16267.</title>
        <authorList>
            <person name="Ichikawa N."/>
            <person name="Kimura A."/>
            <person name="Kitahashi Y."/>
            <person name="Komaki H."/>
            <person name="Oguchi A."/>
        </authorList>
    </citation>
    <scope>NUCLEOTIDE SEQUENCE [LARGE SCALE GENOMIC DNA]</scope>
    <source>
        <strain evidence="2 3">NBRC 16267</strain>
    </source>
</reference>
<dbReference type="EMBL" id="BLAF01000047">
    <property type="protein sequence ID" value="GES24043.1"/>
    <property type="molecule type" value="Genomic_DNA"/>
</dbReference>
<accession>A0A5M3XXA8</accession>
<dbReference type="SUPFAM" id="SSF56112">
    <property type="entry name" value="Protein kinase-like (PK-like)"/>
    <property type="match status" value="1"/>
</dbReference>
<name>A0A5M3XXA8_9ACTN</name>
<dbReference type="GO" id="GO:0016740">
    <property type="term" value="F:transferase activity"/>
    <property type="evidence" value="ECO:0007669"/>
    <property type="project" value="UniProtKB-KW"/>
</dbReference>
<dbReference type="InterPro" id="IPR041726">
    <property type="entry name" value="ACAD10_11_N"/>
</dbReference>
<sequence length="338" mass="37406">MSDHAVFAGRLEAWARAHYGPGAVVGGVRRMPGNSGISYGFDVEHRGEREALVVRLAPPGVARQGNADVMRQVPLLRAMKRAGLPVPGVRWFDADESWFGVPYHMVEHVRGQSTHLFDAGAAELVDGSGLEPVFAEAMGVLAAIHRVDWRRELAGWSTPRDLAGEIDSWTPSLLKSDDPRWIERGLRLRDRLVASMPEVAETSVVHGDFYSNNWLFAEGRLTAVLDWEIASIGCAGVDIGWICMMYDPRSWGPARHQWSRWSPSPEFLLGAYRAAGGLEVPDLDWFRALAGFRLSCITAMSLRLHRTGRRPDPAWEVLADASPYMLDRAGELLGGEGR</sequence>
<evidence type="ECO:0000313" key="2">
    <source>
        <dbReference type="EMBL" id="GES24043.1"/>
    </source>
</evidence>
<dbReference type="OrthoDB" id="4524027at2"/>
<protein>
    <submittedName>
        <fullName evidence="2">Aminoglycoside phosphotransferase</fullName>
    </submittedName>
</protein>
<keyword evidence="2" id="KW-0808">Transferase</keyword>
<comment type="caution">
    <text evidence="2">The sequence shown here is derived from an EMBL/GenBank/DDBJ whole genome shotgun (WGS) entry which is preliminary data.</text>
</comment>
<dbReference type="InterPro" id="IPR011009">
    <property type="entry name" value="Kinase-like_dom_sf"/>
</dbReference>
<proteinExistence type="predicted"/>
<dbReference type="CDD" id="cd05154">
    <property type="entry name" value="ACAD10_11_N-like"/>
    <property type="match status" value="1"/>
</dbReference>
<keyword evidence="3" id="KW-1185">Reference proteome</keyword>
<dbReference type="Proteomes" id="UP000377595">
    <property type="component" value="Unassembled WGS sequence"/>
</dbReference>
<dbReference type="Gene3D" id="3.30.200.20">
    <property type="entry name" value="Phosphorylase Kinase, domain 1"/>
    <property type="match status" value="1"/>
</dbReference>
<feature type="domain" description="Aminoglycoside phosphotransferase" evidence="1">
    <location>
        <begin position="47"/>
        <end position="260"/>
    </location>
</feature>
<dbReference type="InterPro" id="IPR002575">
    <property type="entry name" value="Aminoglycoside_PTrfase"/>
</dbReference>
<evidence type="ECO:0000313" key="3">
    <source>
        <dbReference type="Proteomes" id="UP000377595"/>
    </source>
</evidence>
<evidence type="ECO:0000259" key="1">
    <source>
        <dbReference type="Pfam" id="PF01636"/>
    </source>
</evidence>
<dbReference type="PANTHER" id="PTHR21310">
    <property type="entry name" value="AMINOGLYCOSIDE PHOSPHOTRANSFERASE-RELATED-RELATED"/>
    <property type="match status" value="1"/>
</dbReference>